<dbReference type="Proteomes" id="UP001178950">
    <property type="component" value="Segment"/>
</dbReference>
<accession>A0A6M4C6Q4</accession>
<sequence>MFLLKLIGWDICLICRNNMAESISYSNTYMAYWQNMPYIYPNNTHNVQVSSETGGNAINTGWHIIPSILWRHFITPRQWLELNIKYEAYHVSGYSITVYNPVPMTQQLAIQGTTAFTAFNNTIYTLGAQDDVYETNWFNWWKDVTNPLKDFSIAYKEGMFKQGTDGKQQKRTMLPTYFWEPTNTVPVDDHTWATDISTSGNSTWPSPDSTGHNMMPTGIFWDPLNDPSSIMELRPGKNSMTWSWNAHPTDDNKWFNFDQIAKWAPYMHDHPFLRFNMGGPKGAYTVWGHDDPYKLQTRANTNVNNENINDFTVPDLSFLPIVPMSWFWQEMTKTIASTDVIKTYGWRFPGTEYEMYKYPPTQCFIKGLPLFDDNNTHIPTTTQGCFQVKLHLQCKKRRSRYYSPTWGPWPWINIYGISHNTPMNSNYIRYRTGGARRTWTNIETSNNTISGLTKFRTWPYTTTPMGRHQNDQSESAMKDLIDLIKKTKETKTDDDENDNFEMNEEDDK</sequence>
<feature type="compositionally biased region" description="Basic and acidic residues" evidence="1">
    <location>
        <begin position="468"/>
        <end position="491"/>
    </location>
</feature>
<feature type="compositionally biased region" description="Acidic residues" evidence="1">
    <location>
        <begin position="492"/>
        <end position="508"/>
    </location>
</feature>
<organism evidence="2">
    <name type="scientific">Carnivore chapparvovirus 1</name>
    <dbReference type="NCBI Taxonomy" id="2575728"/>
    <lineage>
        <taxon>Viruses</taxon>
        <taxon>Monodnaviria</taxon>
        <taxon>Shotokuvirae</taxon>
        <taxon>Cossaviricota</taxon>
        <taxon>Quintoviricetes</taxon>
        <taxon>Piccovirales</taxon>
        <taxon>Parvoviridae</taxon>
        <taxon>Parvovirinae</taxon>
        <taxon>Chapparvovirus</taxon>
    </lineage>
</organism>
<name>A0A6M4C6Q4_9VIRU</name>
<protein>
    <submittedName>
        <fullName evidence="2">Capsid protein</fullName>
    </submittedName>
</protein>
<feature type="region of interest" description="Disordered" evidence="1">
    <location>
        <begin position="464"/>
        <end position="508"/>
    </location>
</feature>
<dbReference type="EMBL" id="MN794869">
    <property type="protein sequence ID" value="QJQ50418.1"/>
    <property type="molecule type" value="Genomic_DNA"/>
</dbReference>
<evidence type="ECO:0000256" key="1">
    <source>
        <dbReference type="SAM" id="MobiDB-lite"/>
    </source>
</evidence>
<reference evidence="2" key="1">
    <citation type="journal article" date="2020" name="Viruses">
        <title>Virome of a Feline Outbreak of Diarrhea and Vomiting Includes Bocaviruses and a Novel Chapparvovirus.</title>
        <authorList>
            <person name="Li Y."/>
            <person name="Gordon E."/>
            <person name="Idle A."/>
            <person name="Altan E."/>
            <person name="Seguin M.A."/>
            <person name="Estrada M."/>
            <person name="Deng X."/>
            <person name="Delwart E."/>
        </authorList>
    </citation>
    <scope>NUCLEOTIDE SEQUENCE</scope>
    <source>
        <strain evidence="2">VRI 849</strain>
    </source>
</reference>
<gene>
    <name evidence="2" type="primary">VP1</name>
</gene>
<proteinExistence type="predicted"/>
<evidence type="ECO:0000313" key="2">
    <source>
        <dbReference type="EMBL" id="QJQ50418.1"/>
    </source>
</evidence>